<organism evidence="1 2">
    <name type="scientific">Larkinella bovis</name>
    <dbReference type="NCBI Taxonomy" id="683041"/>
    <lineage>
        <taxon>Bacteria</taxon>
        <taxon>Pseudomonadati</taxon>
        <taxon>Bacteroidota</taxon>
        <taxon>Cytophagia</taxon>
        <taxon>Cytophagales</taxon>
        <taxon>Spirosomataceae</taxon>
        <taxon>Larkinella</taxon>
    </lineage>
</organism>
<keyword evidence="1" id="KW-0378">Hydrolase</keyword>
<dbReference type="PANTHER" id="PTHR43265">
    <property type="entry name" value="ESTERASE ESTD"/>
    <property type="match status" value="1"/>
</dbReference>
<dbReference type="Gene3D" id="3.40.50.1820">
    <property type="entry name" value="alpha/beta hydrolase"/>
    <property type="match status" value="1"/>
</dbReference>
<dbReference type="InterPro" id="IPR029058">
    <property type="entry name" value="AB_hydrolase_fold"/>
</dbReference>
<evidence type="ECO:0000313" key="2">
    <source>
        <dbReference type="Proteomes" id="UP001596106"/>
    </source>
</evidence>
<reference evidence="2" key="1">
    <citation type="journal article" date="2019" name="Int. J. Syst. Evol. Microbiol.">
        <title>The Global Catalogue of Microorganisms (GCM) 10K type strain sequencing project: providing services to taxonomists for standard genome sequencing and annotation.</title>
        <authorList>
            <consortium name="The Broad Institute Genomics Platform"/>
            <consortium name="The Broad Institute Genome Sequencing Center for Infectious Disease"/>
            <person name="Wu L."/>
            <person name="Ma J."/>
        </authorList>
    </citation>
    <scope>NUCLEOTIDE SEQUENCE [LARGE SCALE GENOMIC DNA]</scope>
    <source>
        <strain evidence="2">CCUG 55250</strain>
    </source>
</reference>
<comment type="caution">
    <text evidence="1">The sequence shown here is derived from an EMBL/GenBank/DDBJ whole genome shotgun (WGS) entry which is preliminary data.</text>
</comment>
<name>A0ABW0IHD3_9BACT</name>
<dbReference type="Proteomes" id="UP001596106">
    <property type="component" value="Unassembled WGS sequence"/>
</dbReference>
<dbReference type="PANTHER" id="PTHR43265:SF1">
    <property type="entry name" value="ESTERASE ESTD"/>
    <property type="match status" value="1"/>
</dbReference>
<sequence>MRLFLVSIFLFGSLKAFGQYSQRQVGRCTVFTIPFENDSATFAVNVPPAELKAPKAILLFRQGSLPIPLFTKDSKSQVPALTELPGTFSTYKAEYYSIIIAKPGVPLVVDESYLDSLFSSSHSARRNSFSATYFAHNYLDYYVRQTNAVLAFLVQQPWVDAKRVALVGGSEGYHVAIKTAYTNPKVTHLVAFSGSLEGRLQGMIRTERTKGYTGEYTQEEAQRRVEELQKEWVAICADSLNTRSITGDPNRTMYSFSHNQNINYLLALTIPICIVYGAADVHAHSNDILPLEFARRKKTNLTVKVYPGHDHTFHKITYDSAGKAIRKAYNGEQVQHDYLEWLMQH</sequence>
<proteinExistence type="predicted"/>
<gene>
    <name evidence="1" type="ORF">ACFPMF_26560</name>
</gene>
<dbReference type="GO" id="GO:0016787">
    <property type="term" value="F:hydrolase activity"/>
    <property type="evidence" value="ECO:0007669"/>
    <property type="project" value="UniProtKB-KW"/>
</dbReference>
<dbReference type="InterPro" id="IPR053145">
    <property type="entry name" value="AB_hydrolase_Est10"/>
</dbReference>
<protein>
    <submittedName>
        <fullName evidence="1">Alpha/beta hydrolase family protein</fullName>
        <ecNumber evidence="1">3.4.-.-</ecNumber>
    </submittedName>
</protein>
<dbReference type="EC" id="3.4.-.-" evidence="1"/>
<dbReference type="EMBL" id="JBHSMA010000017">
    <property type="protein sequence ID" value="MFC5412915.1"/>
    <property type="molecule type" value="Genomic_DNA"/>
</dbReference>
<evidence type="ECO:0000313" key="1">
    <source>
        <dbReference type="EMBL" id="MFC5412915.1"/>
    </source>
</evidence>
<keyword evidence="2" id="KW-1185">Reference proteome</keyword>
<dbReference type="SUPFAM" id="SSF53474">
    <property type="entry name" value="alpha/beta-Hydrolases"/>
    <property type="match status" value="1"/>
</dbReference>
<dbReference type="RefSeq" id="WP_379850914.1">
    <property type="nucleotide sequence ID" value="NZ_JBHSMA010000017.1"/>
</dbReference>
<accession>A0ABW0IHD3</accession>